<sequence>MQWGQIKTLFIFSFLVLDLFLLQQFLTKQEEASLGPVNESMYEESPAEDNVSISEDVPEEAPEVNFLFASPSEFSETQLDRIGDLDGQEARVYGDQLLVSTFDDPVEIGNDEDAVTDAVSEHVPFSDQYSYWGWNDTEDKILFFQTTNARTVYYNSAGVLMVNVENGEMTGYELTQLRENDGENNEQRDLLDPGDVIDILYESRDISSGDEITSMTVGYHSAASFEPTQVFAPIWKITVNDEEDLFLNAVTGDGQLLDLDEDEFIDDTSEYFEETIAENNQDVFTNEEDEEDSDE</sequence>
<organism evidence="3 4">
    <name type="scientific">Halobacillus andaensis</name>
    <dbReference type="NCBI Taxonomy" id="1176239"/>
    <lineage>
        <taxon>Bacteria</taxon>
        <taxon>Bacillati</taxon>
        <taxon>Bacillota</taxon>
        <taxon>Bacilli</taxon>
        <taxon>Bacillales</taxon>
        <taxon>Bacillaceae</taxon>
        <taxon>Halobacillus</taxon>
    </lineage>
</organism>
<evidence type="ECO:0000256" key="1">
    <source>
        <dbReference type="SAM" id="MobiDB-lite"/>
    </source>
</evidence>
<dbReference type="AlphaFoldDB" id="A0A917B2X5"/>
<dbReference type="GO" id="GO:0016020">
    <property type="term" value="C:membrane"/>
    <property type="evidence" value="ECO:0007669"/>
    <property type="project" value="InterPro"/>
</dbReference>
<feature type="region of interest" description="Disordered" evidence="1">
    <location>
        <begin position="276"/>
        <end position="295"/>
    </location>
</feature>
<evidence type="ECO:0000259" key="2">
    <source>
        <dbReference type="Pfam" id="PF09648"/>
    </source>
</evidence>
<dbReference type="Pfam" id="PF09648">
    <property type="entry name" value="YycI"/>
    <property type="match status" value="1"/>
</dbReference>
<keyword evidence="4" id="KW-1185">Reference proteome</keyword>
<feature type="domain" description="Regulatory protein YycH-like" evidence="2">
    <location>
        <begin position="45"/>
        <end position="250"/>
    </location>
</feature>
<dbReference type="RefSeq" id="WP_188376948.1">
    <property type="nucleotide sequence ID" value="NZ_BMEL01000002.1"/>
</dbReference>
<reference evidence="3" key="2">
    <citation type="submission" date="2020-09" db="EMBL/GenBank/DDBJ databases">
        <authorList>
            <person name="Sun Q."/>
            <person name="Zhou Y."/>
        </authorList>
    </citation>
    <scope>NUCLEOTIDE SEQUENCE</scope>
    <source>
        <strain evidence="3">CGMCC 1.12153</strain>
    </source>
</reference>
<reference evidence="3" key="1">
    <citation type="journal article" date="2014" name="Int. J. Syst. Evol. Microbiol.">
        <title>Complete genome sequence of Corynebacterium casei LMG S-19264T (=DSM 44701T), isolated from a smear-ripened cheese.</title>
        <authorList>
            <consortium name="US DOE Joint Genome Institute (JGI-PGF)"/>
            <person name="Walter F."/>
            <person name="Albersmeier A."/>
            <person name="Kalinowski J."/>
            <person name="Ruckert C."/>
        </authorList>
    </citation>
    <scope>NUCLEOTIDE SEQUENCE</scope>
    <source>
        <strain evidence="3">CGMCC 1.12153</strain>
    </source>
</reference>
<dbReference type="Gene3D" id="2.40.128.690">
    <property type="entry name" value="YycH protein, domain 3-like"/>
    <property type="match status" value="1"/>
</dbReference>
<name>A0A917B2X5_HALAA</name>
<dbReference type="InterPro" id="IPR018604">
    <property type="entry name" value="YycI-like"/>
</dbReference>
<evidence type="ECO:0000313" key="3">
    <source>
        <dbReference type="EMBL" id="GGF17796.1"/>
    </source>
</evidence>
<proteinExistence type="predicted"/>
<evidence type="ECO:0000313" key="4">
    <source>
        <dbReference type="Proteomes" id="UP000660110"/>
    </source>
</evidence>
<comment type="caution">
    <text evidence="3">The sequence shown here is derived from an EMBL/GenBank/DDBJ whole genome shotgun (WGS) entry which is preliminary data.</text>
</comment>
<dbReference type="Proteomes" id="UP000660110">
    <property type="component" value="Unassembled WGS sequence"/>
</dbReference>
<gene>
    <name evidence="3" type="ORF">GCM10010954_15690</name>
</gene>
<dbReference type="EMBL" id="BMEL01000002">
    <property type="protein sequence ID" value="GGF17796.1"/>
    <property type="molecule type" value="Genomic_DNA"/>
</dbReference>
<accession>A0A917B2X5</accession>
<feature type="compositionally biased region" description="Acidic residues" evidence="1">
    <location>
        <begin position="285"/>
        <end position="295"/>
    </location>
</feature>
<protein>
    <recommendedName>
        <fullName evidence="2">Regulatory protein YycH-like domain-containing protein</fullName>
    </recommendedName>
</protein>